<name>A0AAD9TV97_9ROSI</name>
<dbReference type="EMBL" id="JANJYI010000007">
    <property type="protein sequence ID" value="KAK2642905.1"/>
    <property type="molecule type" value="Genomic_DNA"/>
</dbReference>
<accession>A0AAD9TV97</accession>
<dbReference type="Proteomes" id="UP001280121">
    <property type="component" value="Unassembled WGS sequence"/>
</dbReference>
<comment type="caution">
    <text evidence="1">The sequence shown here is derived from an EMBL/GenBank/DDBJ whole genome shotgun (WGS) entry which is preliminary data.</text>
</comment>
<evidence type="ECO:0000313" key="1">
    <source>
        <dbReference type="EMBL" id="KAK2642905.1"/>
    </source>
</evidence>
<protein>
    <submittedName>
        <fullName evidence="1">Uncharacterized protein</fullName>
    </submittedName>
</protein>
<dbReference type="AlphaFoldDB" id="A0AAD9TV97"/>
<organism evidence="1 2">
    <name type="scientific">Dipteronia dyeriana</name>
    <dbReference type="NCBI Taxonomy" id="168575"/>
    <lineage>
        <taxon>Eukaryota</taxon>
        <taxon>Viridiplantae</taxon>
        <taxon>Streptophyta</taxon>
        <taxon>Embryophyta</taxon>
        <taxon>Tracheophyta</taxon>
        <taxon>Spermatophyta</taxon>
        <taxon>Magnoliopsida</taxon>
        <taxon>eudicotyledons</taxon>
        <taxon>Gunneridae</taxon>
        <taxon>Pentapetalae</taxon>
        <taxon>rosids</taxon>
        <taxon>malvids</taxon>
        <taxon>Sapindales</taxon>
        <taxon>Sapindaceae</taxon>
        <taxon>Hippocastanoideae</taxon>
        <taxon>Acereae</taxon>
        <taxon>Dipteronia</taxon>
    </lineage>
</organism>
<keyword evidence="2" id="KW-1185">Reference proteome</keyword>
<evidence type="ECO:0000313" key="2">
    <source>
        <dbReference type="Proteomes" id="UP001280121"/>
    </source>
</evidence>
<proteinExistence type="predicted"/>
<gene>
    <name evidence="1" type="ORF">Ddye_024668</name>
</gene>
<reference evidence="1" key="1">
    <citation type="journal article" date="2023" name="Plant J.">
        <title>Genome sequences and population genomics provide insights into the demographic history, inbreeding, and mutation load of two 'living fossil' tree species of Dipteronia.</title>
        <authorList>
            <person name="Feng Y."/>
            <person name="Comes H.P."/>
            <person name="Chen J."/>
            <person name="Zhu S."/>
            <person name="Lu R."/>
            <person name="Zhang X."/>
            <person name="Li P."/>
            <person name="Qiu J."/>
            <person name="Olsen K.M."/>
            <person name="Qiu Y."/>
        </authorList>
    </citation>
    <scope>NUCLEOTIDE SEQUENCE</scope>
    <source>
        <strain evidence="1">KIB01</strain>
    </source>
</reference>
<sequence>MGQNLDPNPRLKLTIWQQYGSKDRFGLSIRRLSSIVATFLVVDTAKCNSVLSIPSTTRHRLLHFSLVDDAAWRDRSCPSALRLVLGSNNNTIISFQFSEETGCFMVMIFESRTVVGIVLMSFVPYLCGTPDEGGAERADTNSIKILL</sequence>